<dbReference type="SUPFAM" id="SSF48403">
    <property type="entry name" value="Ankyrin repeat"/>
    <property type="match status" value="1"/>
</dbReference>
<comment type="caution">
    <text evidence="2">The sequence shown here is derived from an EMBL/GenBank/DDBJ whole genome shotgun (WGS) entry which is preliminary data.</text>
</comment>
<dbReference type="Proteomes" id="UP001165065">
    <property type="component" value="Unassembled WGS sequence"/>
</dbReference>
<evidence type="ECO:0000259" key="1">
    <source>
        <dbReference type="PROSITE" id="PS50181"/>
    </source>
</evidence>
<organism evidence="2 3">
    <name type="scientific">Triparma columacea</name>
    <dbReference type="NCBI Taxonomy" id="722753"/>
    <lineage>
        <taxon>Eukaryota</taxon>
        <taxon>Sar</taxon>
        <taxon>Stramenopiles</taxon>
        <taxon>Ochrophyta</taxon>
        <taxon>Bolidophyceae</taxon>
        <taxon>Parmales</taxon>
        <taxon>Triparmaceae</taxon>
        <taxon>Triparma</taxon>
    </lineage>
</organism>
<proteinExistence type="predicted"/>
<sequence length="478" mass="52867">MAKSFDSSLSSSSLNLMQLPEDVIQHMFLFLSHNEVYVLAIVSNPMKCIVSNHCAELRNIYLEPKLLDTSPMYESLPAVFHQLTDAAEFNYIREILPKLPTPPLHFAFTRDAGFPRSRPTSSSSLSDVAFRSLLLTSFLTTSMLSTVFPQHLNVLPAIGPAFENHQTAATIFLGFMMLGLGREAAAVAGGMASTAFSPAIPSAATSSLKALKILNLLVEAAVLRQIKRTRRKNDTTEMAKLRRVTNQKRLLWCVWEGDVDKIRRFIEGGEVEVGWEEEGPFILEGVDYALPVEERGGIDVDAFYMSPIMLDDSVDMEITDADMDCYNSIPEAGLDDGTRNQLRNFDDSAFPPEASRMISPVLMACQFNRYEALEYLLARTGGAADVNSRDANGWGGGHFTVVNNCADSLKVLIRHQCNLSVESQSGYTPYQMSEKLSMQGGEVWELLREEGGGDWFTKQGVGDFVGRTVEEVLDSLNA</sequence>
<dbReference type="InterPro" id="IPR001810">
    <property type="entry name" value="F-box_dom"/>
</dbReference>
<feature type="domain" description="F-box" evidence="1">
    <location>
        <begin position="13"/>
        <end position="60"/>
    </location>
</feature>
<accession>A0A9W7GGH0</accession>
<evidence type="ECO:0000313" key="2">
    <source>
        <dbReference type="EMBL" id="GMI44286.1"/>
    </source>
</evidence>
<name>A0A9W7GGH0_9STRA</name>
<dbReference type="OrthoDB" id="10358644at2759"/>
<dbReference type="EMBL" id="BRYA01001474">
    <property type="protein sequence ID" value="GMI44286.1"/>
    <property type="molecule type" value="Genomic_DNA"/>
</dbReference>
<dbReference type="InterPro" id="IPR036770">
    <property type="entry name" value="Ankyrin_rpt-contain_sf"/>
</dbReference>
<gene>
    <name evidence="2" type="ORF">TrCOL_g12671</name>
</gene>
<reference evidence="3" key="1">
    <citation type="journal article" date="2023" name="Commun. Biol.">
        <title>Genome analysis of Parmales, the sister group of diatoms, reveals the evolutionary specialization of diatoms from phago-mixotrophs to photoautotrophs.</title>
        <authorList>
            <person name="Ban H."/>
            <person name="Sato S."/>
            <person name="Yoshikawa S."/>
            <person name="Yamada K."/>
            <person name="Nakamura Y."/>
            <person name="Ichinomiya M."/>
            <person name="Sato N."/>
            <person name="Blanc-Mathieu R."/>
            <person name="Endo H."/>
            <person name="Kuwata A."/>
            <person name="Ogata H."/>
        </authorList>
    </citation>
    <scope>NUCLEOTIDE SEQUENCE [LARGE SCALE GENOMIC DNA]</scope>
</reference>
<keyword evidence="3" id="KW-1185">Reference proteome</keyword>
<evidence type="ECO:0000313" key="3">
    <source>
        <dbReference type="Proteomes" id="UP001165065"/>
    </source>
</evidence>
<dbReference type="PROSITE" id="PS50181">
    <property type="entry name" value="FBOX"/>
    <property type="match status" value="1"/>
</dbReference>
<dbReference type="Gene3D" id="1.25.40.20">
    <property type="entry name" value="Ankyrin repeat-containing domain"/>
    <property type="match status" value="1"/>
</dbReference>
<protein>
    <recommendedName>
        <fullName evidence="1">F-box domain-containing protein</fullName>
    </recommendedName>
</protein>
<dbReference type="AlphaFoldDB" id="A0A9W7GGH0"/>